<dbReference type="EMBL" id="JBHMEP010000004">
    <property type="protein sequence ID" value="MFB9136132.1"/>
    <property type="molecule type" value="Genomic_DNA"/>
</dbReference>
<dbReference type="PROSITE" id="PS01124">
    <property type="entry name" value="HTH_ARAC_FAMILY_2"/>
    <property type="match status" value="1"/>
</dbReference>
<dbReference type="SMART" id="SM00342">
    <property type="entry name" value="HTH_ARAC"/>
    <property type="match status" value="1"/>
</dbReference>
<name>A0ABV5HPF3_9VIBR</name>
<dbReference type="RefSeq" id="WP_390194084.1">
    <property type="nucleotide sequence ID" value="NZ_JBHMEP010000004.1"/>
</dbReference>
<feature type="domain" description="HTH araC/xylS-type" evidence="4">
    <location>
        <begin position="215"/>
        <end position="312"/>
    </location>
</feature>
<comment type="caution">
    <text evidence="5">The sequence shown here is derived from an EMBL/GenBank/DDBJ whole genome shotgun (WGS) entry which is preliminary data.</text>
</comment>
<keyword evidence="6" id="KW-1185">Reference proteome</keyword>
<dbReference type="InterPro" id="IPR003313">
    <property type="entry name" value="AraC-bd"/>
</dbReference>
<dbReference type="SUPFAM" id="SSF46689">
    <property type="entry name" value="Homeodomain-like"/>
    <property type="match status" value="1"/>
</dbReference>
<dbReference type="InterPro" id="IPR018060">
    <property type="entry name" value="HTH_AraC"/>
</dbReference>
<dbReference type="Pfam" id="PF02311">
    <property type="entry name" value="AraC_binding"/>
    <property type="match status" value="1"/>
</dbReference>
<dbReference type="PANTHER" id="PTHR43280">
    <property type="entry name" value="ARAC-FAMILY TRANSCRIPTIONAL REGULATOR"/>
    <property type="match status" value="1"/>
</dbReference>
<dbReference type="Pfam" id="PF12833">
    <property type="entry name" value="HTH_18"/>
    <property type="match status" value="1"/>
</dbReference>
<keyword evidence="2" id="KW-0238">DNA-binding</keyword>
<dbReference type="InterPro" id="IPR009057">
    <property type="entry name" value="Homeodomain-like_sf"/>
</dbReference>
<gene>
    <name evidence="5" type="ORF">ACFFUV_14260</name>
</gene>
<evidence type="ECO:0000256" key="2">
    <source>
        <dbReference type="ARBA" id="ARBA00023125"/>
    </source>
</evidence>
<evidence type="ECO:0000256" key="3">
    <source>
        <dbReference type="ARBA" id="ARBA00023163"/>
    </source>
</evidence>
<dbReference type="Proteomes" id="UP001589645">
    <property type="component" value="Unassembled WGS sequence"/>
</dbReference>
<organism evidence="5 6">
    <name type="scientific">Vibrio olivae</name>
    <dbReference type="NCBI Taxonomy" id="1243002"/>
    <lineage>
        <taxon>Bacteria</taxon>
        <taxon>Pseudomonadati</taxon>
        <taxon>Pseudomonadota</taxon>
        <taxon>Gammaproteobacteria</taxon>
        <taxon>Vibrionales</taxon>
        <taxon>Vibrionaceae</taxon>
        <taxon>Vibrio</taxon>
    </lineage>
</organism>
<dbReference type="Gene3D" id="2.60.120.10">
    <property type="entry name" value="Jelly Rolls"/>
    <property type="match status" value="1"/>
</dbReference>
<evidence type="ECO:0000313" key="5">
    <source>
        <dbReference type="EMBL" id="MFB9136132.1"/>
    </source>
</evidence>
<reference evidence="5 6" key="1">
    <citation type="submission" date="2024-09" db="EMBL/GenBank/DDBJ databases">
        <authorList>
            <person name="Sun Q."/>
            <person name="Mori K."/>
        </authorList>
    </citation>
    <scope>NUCLEOTIDE SEQUENCE [LARGE SCALE GENOMIC DNA]</scope>
    <source>
        <strain evidence="5 6">CECT 8064</strain>
    </source>
</reference>
<protein>
    <submittedName>
        <fullName evidence="5">AraC family transcriptional regulator</fullName>
    </submittedName>
</protein>
<sequence length="322" mass="37635">MLDANVHEELTSYTDRELSLLSKDFKLNHVFTKRVKRQFFQDKHIYIEKQSRFVNVPLHSHDYIELVYVYSGQMHQVVNGKPVVQNKGEIMLLNQFAQHEVEAADDNDIIINFIIEPEFFGRLISLFDTDNLITEFILSSINGKKRLGEHIHFKVGENKEIQDSVSKIINEIYGDNSLKQIRVNFLVGLLITELLSNVESSDYYVSMNYCESLAVTVLRYIEDNYRTASLKDISNKINQPNYKVSRLLKSFTGKTFSEILLQKRLEQSVYLLKHTDYSIIEIINMTGYENASHFYKVFRDKYQVSVKEFRDNIKLDTQDLAS</sequence>
<dbReference type="Gene3D" id="1.10.10.60">
    <property type="entry name" value="Homeodomain-like"/>
    <property type="match status" value="2"/>
</dbReference>
<dbReference type="SUPFAM" id="SSF51215">
    <property type="entry name" value="Regulatory protein AraC"/>
    <property type="match status" value="1"/>
</dbReference>
<dbReference type="InterPro" id="IPR037923">
    <property type="entry name" value="HTH-like"/>
</dbReference>
<dbReference type="PANTHER" id="PTHR43280:SF28">
    <property type="entry name" value="HTH-TYPE TRANSCRIPTIONAL ACTIVATOR RHAS"/>
    <property type="match status" value="1"/>
</dbReference>
<keyword evidence="1" id="KW-0805">Transcription regulation</keyword>
<dbReference type="InterPro" id="IPR014710">
    <property type="entry name" value="RmlC-like_jellyroll"/>
</dbReference>
<proteinExistence type="predicted"/>
<accession>A0ABV5HPF3</accession>
<evidence type="ECO:0000259" key="4">
    <source>
        <dbReference type="PROSITE" id="PS01124"/>
    </source>
</evidence>
<evidence type="ECO:0000256" key="1">
    <source>
        <dbReference type="ARBA" id="ARBA00023015"/>
    </source>
</evidence>
<evidence type="ECO:0000313" key="6">
    <source>
        <dbReference type="Proteomes" id="UP001589645"/>
    </source>
</evidence>
<keyword evidence="3" id="KW-0804">Transcription</keyword>